<evidence type="ECO:0000313" key="2">
    <source>
        <dbReference type="EMBL" id="KAF9457667.1"/>
    </source>
</evidence>
<gene>
    <name evidence="2" type="ORF">BDZ94DRAFT_1301726</name>
</gene>
<feature type="signal peptide" evidence="1">
    <location>
        <begin position="1"/>
        <end position="19"/>
    </location>
</feature>
<comment type="caution">
    <text evidence="2">The sequence shown here is derived from an EMBL/GenBank/DDBJ whole genome shotgun (WGS) entry which is preliminary data.</text>
</comment>
<reference evidence="2" key="1">
    <citation type="submission" date="2020-11" db="EMBL/GenBank/DDBJ databases">
        <authorList>
            <consortium name="DOE Joint Genome Institute"/>
            <person name="Ahrendt S."/>
            <person name="Riley R."/>
            <person name="Andreopoulos W."/>
            <person name="Labutti K."/>
            <person name="Pangilinan J."/>
            <person name="Ruiz-Duenas F.J."/>
            <person name="Barrasa J.M."/>
            <person name="Sanchez-Garcia M."/>
            <person name="Camarero S."/>
            <person name="Miyauchi S."/>
            <person name="Serrano A."/>
            <person name="Linde D."/>
            <person name="Babiker R."/>
            <person name="Drula E."/>
            <person name="Ayuso-Fernandez I."/>
            <person name="Pacheco R."/>
            <person name="Padilla G."/>
            <person name="Ferreira P."/>
            <person name="Barriuso J."/>
            <person name="Kellner H."/>
            <person name="Castanera R."/>
            <person name="Alfaro M."/>
            <person name="Ramirez L."/>
            <person name="Pisabarro A.G."/>
            <person name="Kuo A."/>
            <person name="Tritt A."/>
            <person name="Lipzen A."/>
            <person name="He G."/>
            <person name="Yan M."/>
            <person name="Ng V."/>
            <person name="Cullen D."/>
            <person name="Martin F."/>
            <person name="Rosso M.-N."/>
            <person name="Henrissat B."/>
            <person name="Hibbett D."/>
            <person name="Martinez A.T."/>
            <person name="Grigoriev I.V."/>
        </authorList>
    </citation>
    <scope>NUCLEOTIDE SEQUENCE</scope>
    <source>
        <strain evidence="2">CBS 247.69</strain>
    </source>
</reference>
<feature type="chain" id="PRO_5040186280" evidence="1">
    <location>
        <begin position="20"/>
        <end position="179"/>
    </location>
</feature>
<proteinExistence type="predicted"/>
<dbReference type="AlphaFoldDB" id="A0A9P5XTZ1"/>
<dbReference type="Proteomes" id="UP000807353">
    <property type="component" value="Unassembled WGS sequence"/>
</dbReference>
<sequence length="179" mass="19353">MKFSAVVVLFITTIVSGAAASIANIDKDLVSIRKSADALKASVEAFPVNGGGTVPQANAIRRDTANFKADVDQCTKEVKATPPFSDSDSHRFLEIIKKYSPTISKFLNDIIIRRRSFENVGGVNAVPYVLEALKELGASTSAFGDAMIKSDTSDVKPQAQQLKNELAEEFHKAVDVYSK</sequence>
<keyword evidence="3" id="KW-1185">Reference proteome</keyword>
<dbReference type="PANTHER" id="PTHR38123">
    <property type="entry name" value="CELL WALL SERINE-THREONINE-RICH GALACTOMANNOPROTEIN MP1 (AFU_ORTHOLOGUE AFUA_4G03240)"/>
    <property type="match status" value="1"/>
</dbReference>
<accession>A0A9P5XTZ1</accession>
<dbReference type="Pfam" id="PF12296">
    <property type="entry name" value="HsbA"/>
    <property type="match status" value="1"/>
</dbReference>
<name>A0A9P5XTZ1_9AGAR</name>
<keyword evidence="1" id="KW-0732">Signal</keyword>
<dbReference type="EMBL" id="MU150362">
    <property type="protein sequence ID" value="KAF9457667.1"/>
    <property type="molecule type" value="Genomic_DNA"/>
</dbReference>
<protein>
    <submittedName>
        <fullName evidence="2">Hydrophobic surface binding protein A-domain-containing protein</fullName>
    </submittedName>
</protein>
<evidence type="ECO:0000313" key="3">
    <source>
        <dbReference type="Proteomes" id="UP000807353"/>
    </source>
</evidence>
<dbReference type="PANTHER" id="PTHR38123:SF1">
    <property type="entry name" value="HYDROPHOBIC SURFACE BINDING PROTEIN"/>
    <property type="match status" value="1"/>
</dbReference>
<evidence type="ECO:0000256" key="1">
    <source>
        <dbReference type="SAM" id="SignalP"/>
    </source>
</evidence>
<dbReference type="OrthoDB" id="3485059at2759"/>
<dbReference type="GO" id="GO:0005576">
    <property type="term" value="C:extracellular region"/>
    <property type="evidence" value="ECO:0007669"/>
    <property type="project" value="TreeGrafter"/>
</dbReference>
<dbReference type="InterPro" id="IPR021054">
    <property type="entry name" value="Cell_wall_mannoprotein_1"/>
</dbReference>
<organism evidence="2 3">
    <name type="scientific">Collybia nuda</name>
    <dbReference type="NCBI Taxonomy" id="64659"/>
    <lineage>
        <taxon>Eukaryota</taxon>
        <taxon>Fungi</taxon>
        <taxon>Dikarya</taxon>
        <taxon>Basidiomycota</taxon>
        <taxon>Agaricomycotina</taxon>
        <taxon>Agaricomycetes</taxon>
        <taxon>Agaricomycetidae</taxon>
        <taxon>Agaricales</taxon>
        <taxon>Tricholomatineae</taxon>
        <taxon>Clitocybaceae</taxon>
        <taxon>Collybia</taxon>
    </lineage>
</organism>
<dbReference type="Gene3D" id="1.20.1280.140">
    <property type="match status" value="1"/>
</dbReference>